<name>A0A7I7SQ61_9MYCO</name>
<reference evidence="2 3" key="1">
    <citation type="journal article" date="2019" name="Emerg. Microbes Infect.">
        <title>Comprehensive subspecies identification of 175 nontuberculous mycobacteria species based on 7547 genomic profiles.</title>
        <authorList>
            <person name="Matsumoto Y."/>
            <person name="Kinjo T."/>
            <person name="Motooka D."/>
            <person name="Nabeya D."/>
            <person name="Jung N."/>
            <person name="Uechi K."/>
            <person name="Horii T."/>
            <person name="Iida T."/>
            <person name="Fujita J."/>
            <person name="Nakamura S."/>
        </authorList>
    </citation>
    <scope>NUCLEOTIDE SEQUENCE [LARGE SCALE GENOMIC DNA]</scope>
    <source>
        <strain evidence="2 3">JCM 30395</strain>
    </source>
</reference>
<keyword evidence="3" id="KW-1185">Reference proteome</keyword>
<keyword evidence="1" id="KW-0472">Membrane</keyword>
<dbReference type="AlphaFoldDB" id="A0A7I7SQ61"/>
<organism evidence="2 3">
    <name type="scientific">Mycolicibacterium sarraceniae</name>
    <dbReference type="NCBI Taxonomy" id="1534348"/>
    <lineage>
        <taxon>Bacteria</taxon>
        <taxon>Bacillati</taxon>
        <taxon>Actinomycetota</taxon>
        <taxon>Actinomycetes</taxon>
        <taxon>Mycobacteriales</taxon>
        <taxon>Mycobacteriaceae</taxon>
        <taxon>Mycolicibacterium</taxon>
    </lineage>
</organism>
<protein>
    <recommendedName>
        <fullName evidence="4">Hydrophobic protein</fullName>
    </recommendedName>
</protein>
<dbReference type="Proteomes" id="UP000466445">
    <property type="component" value="Chromosome"/>
</dbReference>
<feature type="transmembrane region" description="Helical" evidence="1">
    <location>
        <begin position="15"/>
        <end position="36"/>
    </location>
</feature>
<accession>A0A7I7SQ61</accession>
<feature type="transmembrane region" description="Helical" evidence="1">
    <location>
        <begin position="79"/>
        <end position="98"/>
    </location>
</feature>
<dbReference type="EMBL" id="AP022595">
    <property type="protein sequence ID" value="BBY59122.1"/>
    <property type="molecule type" value="Genomic_DNA"/>
</dbReference>
<keyword evidence="1" id="KW-0812">Transmembrane</keyword>
<dbReference type="Pfam" id="PF16936">
    <property type="entry name" value="Holin_9"/>
    <property type="match status" value="1"/>
</dbReference>
<evidence type="ECO:0000313" key="3">
    <source>
        <dbReference type="Proteomes" id="UP000466445"/>
    </source>
</evidence>
<evidence type="ECO:0008006" key="4">
    <source>
        <dbReference type="Google" id="ProtNLM"/>
    </source>
</evidence>
<feature type="transmembrane region" description="Helical" evidence="1">
    <location>
        <begin position="48"/>
        <end position="67"/>
    </location>
</feature>
<gene>
    <name evidence="2" type="ORF">MSAR_22580</name>
</gene>
<proteinExistence type="predicted"/>
<keyword evidence="1" id="KW-1133">Transmembrane helix</keyword>
<evidence type="ECO:0000313" key="2">
    <source>
        <dbReference type="EMBL" id="BBY59122.1"/>
    </source>
</evidence>
<dbReference type="KEGG" id="msar:MSAR_22580"/>
<sequence length="100" mass="10298">MGARTLISVIPLPRAWLLTSALLVGTATGLIAAVAATVLVKTPVRPDLVVGLVVAVPSVIGMLLILFSRRRWITTAGAFILAMAPGWLGALVLVQVVSSG</sequence>
<dbReference type="InterPro" id="IPR031614">
    <property type="entry name" value="Holin_9"/>
</dbReference>
<evidence type="ECO:0000256" key="1">
    <source>
        <dbReference type="SAM" id="Phobius"/>
    </source>
</evidence>